<dbReference type="SUPFAM" id="SSF49354">
    <property type="entry name" value="PapD-like"/>
    <property type="match status" value="1"/>
</dbReference>
<dbReference type="EMBL" id="NJGC01000009">
    <property type="protein sequence ID" value="PAM71931.1"/>
    <property type="molecule type" value="Genomic_DNA"/>
</dbReference>
<dbReference type="InterPro" id="IPR050643">
    <property type="entry name" value="Periplasmic_pilus_chap"/>
</dbReference>
<dbReference type="InterPro" id="IPR036316">
    <property type="entry name" value="Pili_assmbl_chap_C_dom_sf"/>
</dbReference>
<dbReference type="InterPro" id="IPR001829">
    <property type="entry name" value="Pili_assmbl_chaperone_bac"/>
</dbReference>
<dbReference type="EMBL" id="NJGC01000149">
    <property type="protein sequence ID" value="PAM64701.1"/>
    <property type="molecule type" value="Genomic_DNA"/>
</dbReference>
<dbReference type="AlphaFoldDB" id="A0A270NIR0"/>
<gene>
    <name evidence="13" type="ORF">CEK00_09660</name>
    <name evidence="14" type="ORF">CEK00_09715</name>
    <name evidence="12" type="ORF">CEK00_21980</name>
</gene>
<evidence type="ECO:0000313" key="15">
    <source>
        <dbReference type="Proteomes" id="UP000216433"/>
    </source>
</evidence>
<dbReference type="PROSITE" id="PS00635">
    <property type="entry name" value="PILI_CHAPERONE"/>
    <property type="match status" value="1"/>
</dbReference>
<dbReference type="Proteomes" id="UP000216433">
    <property type="component" value="Unassembled WGS sequence"/>
</dbReference>
<accession>A0A270NIR0</accession>
<dbReference type="PRINTS" id="PR00969">
    <property type="entry name" value="CHAPERONPILI"/>
</dbReference>
<evidence type="ECO:0000256" key="5">
    <source>
        <dbReference type="ARBA" id="ARBA00022764"/>
    </source>
</evidence>
<dbReference type="PANTHER" id="PTHR30251">
    <property type="entry name" value="PILUS ASSEMBLY CHAPERONE"/>
    <property type="match status" value="1"/>
</dbReference>
<keyword evidence="4 9" id="KW-0732">Signal</keyword>
<reference evidence="13 15" key="1">
    <citation type="submission" date="2017-06" db="EMBL/GenBank/DDBJ databases">
        <title>Genome sequencing and assembly of Stenotrophomonas maltophilia DF07.</title>
        <authorList>
            <person name="Iyer R."/>
        </authorList>
    </citation>
    <scope>NUCLEOTIDE SEQUENCE [LARGE SCALE GENOMIC DNA]</scope>
    <source>
        <strain evidence="13 15">DF07</strain>
        <plasmid evidence="12">unnamed1</plasmid>
    </source>
</reference>
<dbReference type="GO" id="GO:0030288">
    <property type="term" value="C:outer membrane-bounded periplasmic space"/>
    <property type="evidence" value="ECO:0007669"/>
    <property type="project" value="InterPro"/>
</dbReference>
<dbReference type="EMBL" id="NJGC01000009">
    <property type="protein sequence ID" value="PAM71932.1"/>
    <property type="molecule type" value="Genomic_DNA"/>
</dbReference>
<sequence length="241" mass="26140">MLRACTLALALLAVQAISTHAWAAVSLQGTRVVFDGAKSSTTIVATNEGQAPALTQVWIDDGDPQAKAGSQRLPFALTPTTRRIEPGTRQSYRLSYMPQLASQLPQDRESIFYFNLLDIPPRPANSQDQNLLQIAVRTRVKLFYRPKGLTGNPAAAAGALQWVLAERNGTSGLEVTNPSAFHLSFNALKLPNGAPITMNMLAPGQTEFVPLPKGTTPPRTFTFTWLDDYGAVREQAVTLGH</sequence>
<evidence type="ECO:0000256" key="2">
    <source>
        <dbReference type="ARBA" id="ARBA00007399"/>
    </source>
</evidence>
<dbReference type="Pfam" id="PF02753">
    <property type="entry name" value="PapD_C"/>
    <property type="match status" value="1"/>
</dbReference>
<keyword evidence="12" id="KW-0614">Plasmid</keyword>
<keyword evidence="7" id="KW-0393">Immunoglobulin domain</keyword>
<dbReference type="GO" id="GO:0071555">
    <property type="term" value="P:cell wall organization"/>
    <property type="evidence" value="ECO:0007669"/>
    <property type="project" value="InterPro"/>
</dbReference>
<evidence type="ECO:0000313" key="12">
    <source>
        <dbReference type="EMBL" id="PAM64701.1"/>
    </source>
</evidence>
<name>A0A270NIR0_STEMA</name>
<comment type="similarity">
    <text evidence="2 8">Belongs to the periplasmic pilus chaperone family.</text>
</comment>
<evidence type="ECO:0000313" key="13">
    <source>
        <dbReference type="EMBL" id="PAM71931.1"/>
    </source>
</evidence>
<comment type="subcellular location">
    <subcellularLocation>
        <location evidence="1 8">Periplasm</location>
    </subcellularLocation>
</comment>
<dbReference type="Pfam" id="PF00345">
    <property type="entry name" value="PapD_N"/>
    <property type="match status" value="1"/>
</dbReference>
<evidence type="ECO:0000256" key="9">
    <source>
        <dbReference type="SAM" id="SignalP"/>
    </source>
</evidence>
<dbReference type="InterPro" id="IPR016148">
    <property type="entry name" value="Pili_assmbl_chaperone_C"/>
</dbReference>
<protein>
    <submittedName>
        <fullName evidence="13">Molecular chaperone</fullName>
    </submittedName>
</protein>
<organism evidence="13 15">
    <name type="scientific">Stenotrophomonas maltophilia</name>
    <name type="common">Pseudomonas maltophilia</name>
    <name type="synonym">Xanthomonas maltophilia</name>
    <dbReference type="NCBI Taxonomy" id="40324"/>
    <lineage>
        <taxon>Bacteria</taxon>
        <taxon>Pseudomonadati</taxon>
        <taxon>Pseudomonadota</taxon>
        <taxon>Gammaproteobacteria</taxon>
        <taxon>Lysobacterales</taxon>
        <taxon>Lysobacteraceae</taxon>
        <taxon>Stenotrophomonas</taxon>
        <taxon>Stenotrophomonas maltophilia group</taxon>
    </lineage>
</organism>
<dbReference type="PANTHER" id="PTHR30251:SF2">
    <property type="entry name" value="FIMBRIAL CHAPERONE YADV-RELATED"/>
    <property type="match status" value="1"/>
</dbReference>
<keyword evidence="3" id="KW-1029">Fimbrium biogenesis</keyword>
<evidence type="ECO:0000259" key="10">
    <source>
        <dbReference type="Pfam" id="PF00345"/>
    </source>
</evidence>
<keyword evidence="5" id="KW-0574">Periplasm</keyword>
<evidence type="ECO:0000256" key="3">
    <source>
        <dbReference type="ARBA" id="ARBA00022558"/>
    </source>
</evidence>
<dbReference type="InterPro" id="IPR016147">
    <property type="entry name" value="Pili_assmbl_chaperone_N"/>
</dbReference>
<dbReference type="SUPFAM" id="SSF49584">
    <property type="entry name" value="Periplasmic chaperone C-domain"/>
    <property type="match status" value="1"/>
</dbReference>
<comment type="caution">
    <text evidence="13">The sequence shown here is derived from an EMBL/GenBank/DDBJ whole genome shotgun (WGS) entry which is preliminary data.</text>
</comment>
<evidence type="ECO:0000256" key="1">
    <source>
        <dbReference type="ARBA" id="ARBA00004418"/>
    </source>
</evidence>
<feature type="domain" description="Pili assembly chaperone C-terminal" evidence="11">
    <location>
        <begin position="175"/>
        <end position="233"/>
    </location>
</feature>
<feature type="chain" id="PRO_5011916405" evidence="9">
    <location>
        <begin position="24"/>
        <end position="241"/>
    </location>
</feature>
<evidence type="ECO:0000256" key="7">
    <source>
        <dbReference type="ARBA" id="ARBA00023319"/>
    </source>
</evidence>
<dbReference type="InterPro" id="IPR008962">
    <property type="entry name" value="PapD-like_sf"/>
</dbReference>
<feature type="signal peptide" evidence="9">
    <location>
        <begin position="1"/>
        <end position="23"/>
    </location>
</feature>
<dbReference type="InterPro" id="IPR013783">
    <property type="entry name" value="Ig-like_fold"/>
</dbReference>
<proteinExistence type="inferred from homology"/>
<geneLocation type="plasmid" evidence="12">
    <name>unnamed1</name>
</geneLocation>
<evidence type="ECO:0000313" key="14">
    <source>
        <dbReference type="EMBL" id="PAM71932.1"/>
    </source>
</evidence>
<evidence type="ECO:0000256" key="8">
    <source>
        <dbReference type="RuleBase" id="RU003918"/>
    </source>
</evidence>
<keyword evidence="6 8" id="KW-0143">Chaperone</keyword>
<dbReference type="InterPro" id="IPR018046">
    <property type="entry name" value="Pili_assmbl_chaperone_CS"/>
</dbReference>
<dbReference type="Gene3D" id="2.60.40.10">
    <property type="entry name" value="Immunoglobulins"/>
    <property type="match status" value="2"/>
</dbReference>
<evidence type="ECO:0000256" key="4">
    <source>
        <dbReference type="ARBA" id="ARBA00022729"/>
    </source>
</evidence>
<feature type="domain" description="Pili assembly chaperone N-terminal" evidence="10">
    <location>
        <begin position="25"/>
        <end position="149"/>
    </location>
</feature>
<evidence type="ECO:0000256" key="6">
    <source>
        <dbReference type="ARBA" id="ARBA00023186"/>
    </source>
</evidence>
<evidence type="ECO:0000259" key="11">
    <source>
        <dbReference type="Pfam" id="PF02753"/>
    </source>
</evidence>